<dbReference type="Gene3D" id="2.40.70.10">
    <property type="entry name" value="Acid Proteases"/>
    <property type="match status" value="2"/>
</dbReference>
<dbReference type="Proteomes" id="UP000645390">
    <property type="component" value="Unassembled WGS sequence"/>
</dbReference>
<gene>
    <name evidence="1" type="ORF">GCM10008119_26470</name>
</gene>
<comment type="caution">
    <text evidence="1">The sequence shown here is derived from an EMBL/GenBank/DDBJ whole genome shotgun (WGS) entry which is preliminary data.</text>
</comment>
<organism evidence="1 2">
    <name type="scientific">Pedobacter mendelii</name>
    <dbReference type="NCBI Taxonomy" id="1908240"/>
    <lineage>
        <taxon>Bacteria</taxon>
        <taxon>Pseudomonadati</taxon>
        <taxon>Bacteroidota</taxon>
        <taxon>Sphingobacteriia</taxon>
        <taxon>Sphingobacteriales</taxon>
        <taxon>Sphingobacteriaceae</taxon>
        <taxon>Pedobacter</taxon>
    </lineage>
</organism>
<evidence type="ECO:0000313" key="1">
    <source>
        <dbReference type="EMBL" id="GGI27201.1"/>
    </source>
</evidence>
<name>A0ABQ2BIN7_9SPHI</name>
<proteinExistence type="predicted"/>
<dbReference type="InterPro" id="IPR021109">
    <property type="entry name" value="Peptidase_aspartic_dom_sf"/>
</dbReference>
<protein>
    <recommendedName>
        <fullName evidence="3">Aspartyl protease</fullName>
    </recommendedName>
</protein>
<dbReference type="EMBL" id="BMDJ01000007">
    <property type="protein sequence ID" value="GGI27201.1"/>
    <property type="molecule type" value="Genomic_DNA"/>
</dbReference>
<reference evidence="2" key="1">
    <citation type="journal article" date="2019" name="Int. J. Syst. Evol. Microbiol.">
        <title>The Global Catalogue of Microorganisms (GCM) 10K type strain sequencing project: providing services to taxonomists for standard genome sequencing and annotation.</title>
        <authorList>
            <consortium name="The Broad Institute Genomics Platform"/>
            <consortium name="The Broad Institute Genome Sequencing Center for Infectious Disease"/>
            <person name="Wu L."/>
            <person name="Ma J."/>
        </authorList>
    </citation>
    <scope>NUCLEOTIDE SEQUENCE [LARGE SCALE GENOMIC DNA]</scope>
    <source>
        <strain evidence="2">CCM 8939</strain>
    </source>
</reference>
<accession>A0ABQ2BIN7</accession>
<sequence>MIAIAQQFLLAQSTSDYKIPFTLTSQNNIIIKATLNNQDTVSLMFHTAASALTLTKDAIGKMNSLQFERTDTVKSWGGAENSSRYSKSNMLQIGNHNWENIPLWENLNSGPGSGGKFGLELFNNKVLELNFDKKTITVSQNLPSDIKSYNKLNLIYKDEMMFVEAECKIGNDLLKNQFLIHSGYSGAILFDDQFTTDNQLNEKLKITGEKSLKDSFGNLLKTKKAIVTSFIIGKNKLNNVPSGFFQGALGRQKMSIIGSDLLKRFNVVISADRNTIFLKANTLKNTTYLNI</sequence>
<evidence type="ECO:0000313" key="2">
    <source>
        <dbReference type="Proteomes" id="UP000645390"/>
    </source>
</evidence>
<evidence type="ECO:0008006" key="3">
    <source>
        <dbReference type="Google" id="ProtNLM"/>
    </source>
</evidence>
<keyword evidence="2" id="KW-1185">Reference proteome</keyword>